<evidence type="ECO:0000313" key="4">
    <source>
        <dbReference type="Proteomes" id="UP000501802"/>
    </source>
</evidence>
<dbReference type="InterPro" id="IPR024983">
    <property type="entry name" value="CHAT_dom"/>
</dbReference>
<sequence>MKTLLFCFANDRDRPLPELRREDDTIDRLLDPLSSQQHFQKIRDSFATTDSVASKIITYQDSLCLFHYSGHAGASVLHLEDSSARAVGVAQLLARCPQLRLIFLNGCSTLEHIQLLREQNSKAAIIATSTPVEDTVATQFSITFYRALISGTTLAEALERARLELQVKDATVIETIRGGIVTELEEVSRNQWYFSTPDEVTTQWKLPAGEELRSAERRTRYDRNIRLALILGSIAIVGGSYQYFRTHQSFDYTVYLRPGQGQAPVAGKVKLRLLLGNTPREETADANGRVVIAGIPSQFQEKPVRIELLNSPDQAFSNGTSIDTLLLAETEATLSLIPHQDLCCIRGTVYDNNGQPVPKATVWAENFPPQQTDSVGRFVLPLPVQYQQETSIRVTARKNQQQASVHATPREETSVSLPL</sequence>
<organism evidence="3 4">
    <name type="scientific">Spirosoma aureum</name>
    <dbReference type="NCBI Taxonomy" id="2692134"/>
    <lineage>
        <taxon>Bacteria</taxon>
        <taxon>Pseudomonadati</taxon>
        <taxon>Bacteroidota</taxon>
        <taxon>Cytophagia</taxon>
        <taxon>Cytophagales</taxon>
        <taxon>Cytophagaceae</taxon>
        <taxon>Spirosoma</taxon>
    </lineage>
</organism>
<accession>A0A6G9AFI1</accession>
<protein>
    <submittedName>
        <fullName evidence="3">CHAT domain-containing protein</fullName>
    </submittedName>
</protein>
<evidence type="ECO:0000313" key="3">
    <source>
        <dbReference type="EMBL" id="QIP11232.1"/>
    </source>
</evidence>
<dbReference type="Proteomes" id="UP000501802">
    <property type="component" value="Chromosome"/>
</dbReference>
<gene>
    <name evidence="3" type="ORF">G8759_00535</name>
</gene>
<dbReference type="SUPFAM" id="SSF49464">
    <property type="entry name" value="Carboxypeptidase regulatory domain-like"/>
    <property type="match status" value="1"/>
</dbReference>
<dbReference type="Gene3D" id="2.60.40.1120">
    <property type="entry name" value="Carboxypeptidase-like, regulatory domain"/>
    <property type="match status" value="1"/>
</dbReference>
<feature type="region of interest" description="Disordered" evidence="1">
    <location>
        <begin position="397"/>
        <end position="419"/>
    </location>
</feature>
<reference evidence="3 4" key="1">
    <citation type="submission" date="2020-03" db="EMBL/GenBank/DDBJ databases">
        <authorList>
            <person name="Kim M.K."/>
        </authorList>
    </citation>
    <scope>NUCLEOTIDE SEQUENCE [LARGE SCALE GENOMIC DNA]</scope>
    <source>
        <strain evidence="3 4">BT328</strain>
    </source>
</reference>
<name>A0A6G9AFI1_9BACT</name>
<dbReference type="AlphaFoldDB" id="A0A6G9AFI1"/>
<feature type="domain" description="CHAT" evidence="2">
    <location>
        <begin position="14"/>
        <end position="170"/>
    </location>
</feature>
<dbReference type="KEGG" id="spib:G8759_00535"/>
<dbReference type="Pfam" id="PF12770">
    <property type="entry name" value="CHAT"/>
    <property type="match status" value="1"/>
</dbReference>
<proteinExistence type="predicted"/>
<evidence type="ECO:0000256" key="1">
    <source>
        <dbReference type="SAM" id="MobiDB-lite"/>
    </source>
</evidence>
<dbReference type="RefSeq" id="WP_167204264.1">
    <property type="nucleotide sequence ID" value="NZ_CP050063.1"/>
</dbReference>
<dbReference type="InterPro" id="IPR008969">
    <property type="entry name" value="CarboxyPept-like_regulatory"/>
</dbReference>
<keyword evidence="4" id="KW-1185">Reference proteome</keyword>
<dbReference type="EMBL" id="CP050063">
    <property type="protein sequence ID" value="QIP11232.1"/>
    <property type="molecule type" value="Genomic_DNA"/>
</dbReference>
<evidence type="ECO:0000259" key="2">
    <source>
        <dbReference type="Pfam" id="PF12770"/>
    </source>
</evidence>